<geneLocation type="plasmid" evidence="1">
    <name>unnamed</name>
</geneLocation>
<protein>
    <submittedName>
        <fullName evidence="1">Uncharacterized protein</fullName>
    </submittedName>
</protein>
<gene>
    <name evidence="1" type="ORF">BHO_0900035</name>
</gene>
<keyword evidence="1" id="KW-0614">Plasmid</keyword>
<sequence>MFSYYSLPDVDEVHHMSIETDIGNSKVDYLMIVVCYIFRP</sequence>
<evidence type="ECO:0000313" key="1">
    <source>
        <dbReference type="EMBL" id="AHH13108.1"/>
    </source>
</evidence>
<organism evidence="1">
    <name type="scientific">Borrelia hermsii YBT</name>
    <dbReference type="NCBI Taxonomy" id="1313295"/>
    <lineage>
        <taxon>Bacteria</taxon>
        <taxon>Pseudomonadati</taxon>
        <taxon>Spirochaetota</taxon>
        <taxon>Spirochaetia</taxon>
        <taxon>Spirochaetales</taxon>
        <taxon>Borreliaceae</taxon>
        <taxon>Borrelia</taxon>
    </lineage>
</organism>
<proteinExistence type="predicted"/>
<accession>W5T2F0</accession>
<name>W5T2F0_BORHE</name>
<dbReference type="RefSeq" id="WP_277813257.1">
    <property type="nucleotide sequence ID" value="NZ_CP005711.1"/>
</dbReference>
<dbReference type="EMBL" id="CP005711">
    <property type="protein sequence ID" value="AHH13108.1"/>
    <property type="molecule type" value="Genomic_DNA"/>
</dbReference>
<reference evidence="1" key="1">
    <citation type="submission" date="2013-04" db="EMBL/GenBank/DDBJ databases">
        <title>Comparative Genomics of Relapsing Fever Spirochetes.</title>
        <authorList>
            <person name="Schwan T.G."/>
            <person name="Raffel S.J."/>
            <person name="Porcella S.F."/>
            <person name="Martens C.A."/>
            <person name="Bruno D.P."/>
            <person name="Ricklefs S.M."/>
            <person name="Barbian K.B."/>
        </authorList>
    </citation>
    <scope>NUCLEOTIDE SEQUENCE</scope>
    <source>
        <strain evidence="1">YBT</strain>
        <plasmid evidence="1">unnamed</plasmid>
    </source>
</reference>
<dbReference type="HOGENOM" id="CLU_3285846_0_0_12"/>
<dbReference type="AlphaFoldDB" id="W5T2F0"/>